<dbReference type="GO" id="GO:0008168">
    <property type="term" value="F:methyltransferase activity"/>
    <property type="evidence" value="ECO:0007669"/>
    <property type="project" value="UniProtKB-KW"/>
</dbReference>
<dbReference type="InterPro" id="IPR046341">
    <property type="entry name" value="SET_dom_sf"/>
</dbReference>
<dbReference type="Gene3D" id="2.170.270.10">
    <property type="entry name" value="SET domain"/>
    <property type="match status" value="1"/>
</dbReference>
<organism evidence="5 6">
    <name type="scientific">Pristionchus entomophagus</name>
    <dbReference type="NCBI Taxonomy" id="358040"/>
    <lineage>
        <taxon>Eukaryota</taxon>
        <taxon>Metazoa</taxon>
        <taxon>Ecdysozoa</taxon>
        <taxon>Nematoda</taxon>
        <taxon>Chromadorea</taxon>
        <taxon>Rhabditida</taxon>
        <taxon>Rhabditina</taxon>
        <taxon>Diplogasteromorpha</taxon>
        <taxon>Diplogasteroidea</taxon>
        <taxon>Neodiplogasteridae</taxon>
        <taxon>Pristionchus</taxon>
    </lineage>
</organism>
<evidence type="ECO:0000256" key="2">
    <source>
        <dbReference type="ARBA" id="ARBA00022679"/>
    </source>
</evidence>
<dbReference type="AlphaFoldDB" id="A0AAV5TU35"/>
<dbReference type="GO" id="GO:0032259">
    <property type="term" value="P:methylation"/>
    <property type="evidence" value="ECO:0007669"/>
    <property type="project" value="UniProtKB-KW"/>
</dbReference>
<dbReference type="InterPro" id="IPR001214">
    <property type="entry name" value="SET_dom"/>
</dbReference>
<dbReference type="Proteomes" id="UP001432027">
    <property type="component" value="Unassembled WGS sequence"/>
</dbReference>
<feature type="domain" description="Post-SET" evidence="4">
    <location>
        <begin position="96"/>
        <end position="112"/>
    </location>
</feature>
<dbReference type="PROSITE" id="PS50868">
    <property type="entry name" value="POST_SET"/>
    <property type="match status" value="1"/>
</dbReference>
<keyword evidence="6" id="KW-1185">Reference proteome</keyword>
<keyword evidence="2" id="KW-0808">Transferase</keyword>
<sequence length="114" mass="13287">ISIQPDLKTNNENNDMVYDIVGGRFHCIFSQMSYHHFFQSNEFKCINHSCAPNSLVVITYSSKWGDRVQGVSLFYRRALKAFEEITYDYYNPGQLFRFECRCGSYDCRGIKGVV</sequence>
<gene>
    <name evidence="5" type="ORF">PENTCL1PPCAC_20190</name>
</gene>
<evidence type="ECO:0000313" key="5">
    <source>
        <dbReference type="EMBL" id="GMS98015.1"/>
    </source>
</evidence>
<keyword evidence="1" id="KW-0489">Methyltransferase</keyword>
<evidence type="ECO:0000256" key="1">
    <source>
        <dbReference type="ARBA" id="ARBA00022603"/>
    </source>
</evidence>
<reference evidence="5" key="1">
    <citation type="submission" date="2023-10" db="EMBL/GenBank/DDBJ databases">
        <title>Genome assembly of Pristionchus species.</title>
        <authorList>
            <person name="Yoshida K."/>
            <person name="Sommer R.J."/>
        </authorList>
    </citation>
    <scope>NUCLEOTIDE SEQUENCE</scope>
    <source>
        <strain evidence="5">RS0144</strain>
    </source>
</reference>
<dbReference type="InterPro" id="IPR003616">
    <property type="entry name" value="Post-SET_dom"/>
</dbReference>
<feature type="non-terminal residue" evidence="5">
    <location>
        <position position="1"/>
    </location>
</feature>
<comment type="caution">
    <text evidence="5">The sequence shown here is derived from an EMBL/GenBank/DDBJ whole genome shotgun (WGS) entry which is preliminary data.</text>
</comment>
<dbReference type="SUPFAM" id="SSF82199">
    <property type="entry name" value="SET domain"/>
    <property type="match status" value="1"/>
</dbReference>
<feature type="non-terminal residue" evidence="5">
    <location>
        <position position="114"/>
    </location>
</feature>
<evidence type="ECO:0000313" key="6">
    <source>
        <dbReference type="Proteomes" id="UP001432027"/>
    </source>
</evidence>
<dbReference type="Pfam" id="PF00856">
    <property type="entry name" value="SET"/>
    <property type="match status" value="1"/>
</dbReference>
<dbReference type="EMBL" id="BTSX01000005">
    <property type="protein sequence ID" value="GMS98015.1"/>
    <property type="molecule type" value="Genomic_DNA"/>
</dbReference>
<keyword evidence="3" id="KW-0949">S-adenosyl-L-methionine</keyword>
<proteinExistence type="predicted"/>
<protein>
    <recommendedName>
        <fullName evidence="4">Post-SET domain-containing protein</fullName>
    </recommendedName>
</protein>
<evidence type="ECO:0000259" key="4">
    <source>
        <dbReference type="PROSITE" id="PS50868"/>
    </source>
</evidence>
<name>A0AAV5TU35_9BILA</name>
<evidence type="ECO:0000256" key="3">
    <source>
        <dbReference type="ARBA" id="ARBA00022691"/>
    </source>
</evidence>
<accession>A0AAV5TU35</accession>